<name>A0A7J7ESF5_DICBM</name>
<organism evidence="12 13">
    <name type="scientific">Diceros bicornis minor</name>
    <name type="common">South-central black rhinoceros</name>
    <dbReference type="NCBI Taxonomy" id="77932"/>
    <lineage>
        <taxon>Eukaryota</taxon>
        <taxon>Metazoa</taxon>
        <taxon>Chordata</taxon>
        <taxon>Craniata</taxon>
        <taxon>Vertebrata</taxon>
        <taxon>Euteleostomi</taxon>
        <taxon>Mammalia</taxon>
        <taxon>Eutheria</taxon>
        <taxon>Laurasiatheria</taxon>
        <taxon>Perissodactyla</taxon>
        <taxon>Rhinocerotidae</taxon>
        <taxon>Diceros</taxon>
    </lineage>
</organism>
<dbReference type="PANTHER" id="PTHR24103">
    <property type="entry name" value="E3 UBIQUITIN-PROTEIN LIGASE TRIM"/>
    <property type="match status" value="1"/>
</dbReference>
<comment type="caution">
    <text evidence="12">The sequence shown here is derived from an EMBL/GenBank/DDBJ whole genome shotgun (WGS) entry which is preliminary data.</text>
</comment>
<comment type="subcellular location">
    <subcellularLocation>
        <location evidence="1">Cytoplasm</location>
    </subcellularLocation>
</comment>
<dbReference type="InterPro" id="IPR043136">
    <property type="entry name" value="B30.2/SPRY_sf"/>
</dbReference>
<evidence type="ECO:0000256" key="6">
    <source>
        <dbReference type="ARBA" id="ARBA00023054"/>
    </source>
</evidence>
<dbReference type="InterPro" id="IPR017907">
    <property type="entry name" value="Znf_RING_CS"/>
</dbReference>
<evidence type="ECO:0000256" key="5">
    <source>
        <dbReference type="ARBA" id="ARBA00022833"/>
    </source>
</evidence>
<keyword evidence="5" id="KW-0862">Zinc</keyword>
<dbReference type="Gene3D" id="3.30.160.60">
    <property type="entry name" value="Classic Zinc Finger"/>
    <property type="match status" value="1"/>
</dbReference>
<dbReference type="Gene3D" id="2.60.120.920">
    <property type="match status" value="1"/>
</dbReference>
<feature type="coiled-coil region" evidence="8">
    <location>
        <begin position="202"/>
        <end position="236"/>
    </location>
</feature>
<keyword evidence="13" id="KW-1185">Reference proteome</keyword>
<keyword evidence="6 8" id="KW-0175">Coiled coil</keyword>
<evidence type="ECO:0000259" key="10">
    <source>
        <dbReference type="PROSITE" id="PS50119"/>
    </source>
</evidence>
<feature type="domain" description="RING-type" evidence="9">
    <location>
        <begin position="15"/>
        <end position="60"/>
    </location>
</feature>
<dbReference type="Pfam" id="PF00622">
    <property type="entry name" value="SPRY"/>
    <property type="match status" value="1"/>
</dbReference>
<feature type="domain" description="B box-type" evidence="10">
    <location>
        <begin position="92"/>
        <end position="134"/>
    </location>
</feature>
<gene>
    <name evidence="12" type="ORF">HPG69_005758</name>
</gene>
<protein>
    <submittedName>
        <fullName evidence="12">Uncharacterized protein</fullName>
    </submittedName>
</protein>
<evidence type="ECO:0000256" key="3">
    <source>
        <dbReference type="ARBA" id="ARBA00022723"/>
    </source>
</evidence>
<dbReference type="InterPro" id="IPR001841">
    <property type="entry name" value="Znf_RING"/>
</dbReference>
<dbReference type="PRINTS" id="PR01407">
    <property type="entry name" value="BUTYPHLNCDUF"/>
</dbReference>
<evidence type="ECO:0000256" key="1">
    <source>
        <dbReference type="ARBA" id="ARBA00004496"/>
    </source>
</evidence>
<dbReference type="SUPFAM" id="SSF57845">
    <property type="entry name" value="B-box zinc-binding domain"/>
    <property type="match status" value="1"/>
</dbReference>
<proteinExistence type="predicted"/>
<dbReference type="SUPFAM" id="SSF57850">
    <property type="entry name" value="RING/U-box"/>
    <property type="match status" value="1"/>
</dbReference>
<dbReference type="PROSITE" id="PS00518">
    <property type="entry name" value="ZF_RING_1"/>
    <property type="match status" value="1"/>
</dbReference>
<dbReference type="PROSITE" id="PS50188">
    <property type="entry name" value="B302_SPRY"/>
    <property type="match status" value="1"/>
</dbReference>
<dbReference type="Proteomes" id="UP000551758">
    <property type="component" value="Unassembled WGS sequence"/>
</dbReference>
<dbReference type="SMART" id="SM00449">
    <property type="entry name" value="SPRY"/>
    <property type="match status" value="1"/>
</dbReference>
<dbReference type="InterPro" id="IPR013320">
    <property type="entry name" value="ConA-like_dom_sf"/>
</dbReference>
<dbReference type="PROSITE" id="PS50089">
    <property type="entry name" value="ZF_RING_2"/>
    <property type="match status" value="1"/>
</dbReference>
<dbReference type="Pfam" id="PF13445">
    <property type="entry name" value="zf-RING_UBOX"/>
    <property type="match status" value="1"/>
</dbReference>
<dbReference type="GO" id="GO:0005737">
    <property type="term" value="C:cytoplasm"/>
    <property type="evidence" value="ECO:0007669"/>
    <property type="project" value="UniProtKB-SubCell"/>
</dbReference>
<dbReference type="InterPro" id="IPR013083">
    <property type="entry name" value="Znf_RING/FYVE/PHD"/>
</dbReference>
<dbReference type="Gene3D" id="3.30.40.10">
    <property type="entry name" value="Zinc/RING finger domain, C3HC4 (zinc finger)"/>
    <property type="match status" value="1"/>
</dbReference>
<evidence type="ECO:0000256" key="8">
    <source>
        <dbReference type="SAM" id="Coils"/>
    </source>
</evidence>
<evidence type="ECO:0000256" key="7">
    <source>
        <dbReference type="PROSITE-ProRule" id="PRU00024"/>
    </source>
</evidence>
<dbReference type="InterPro" id="IPR001870">
    <property type="entry name" value="B30.2/SPRY"/>
</dbReference>
<evidence type="ECO:0000259" key="11">
    <source>
        <dbReference type="PROSITE" id="PS50188"/>
    </source>
</evidence>
<dbReference type="InterPro" id="IPR003877">
    <property type="entry name" value="SPRY_dom"/>
</dbReference>
<accession>A0A7J7ESF5</accession>
<dbReference type="AlphaFoldDB" id="A0A7J7ESF5"/>
<dbReference type="PROSITE" id="PS50119">
    <property type="entry name" value="ZF_BBOX"/>
    <property type="match status" value="1"/>
</dbReference>
<keyword evidence="2" id="KW-0963">Cytoplasm</keyword>
<sequence>MASGILVNIREEVTCPICLELLTKPVSLNCGHSFCQACITANNKRSIVSQEGENRCPICQFSYQPGNLQLNRSMANIVERLREVKLSPEEKQKGDICVRHEEKLLLFCKEDENVICWLCERSQEHHGHHTFLMEEIAQEYQEKLQAALEKLKEAQRESQKLEADFSEERTSWMNQIQNERQNVQGQFNVMRGILDWEEQKELLKLKNEEEDTLCNVMEAENELVQQSQLVRALISDVEHRLQGSTVEMLQDVNDIMKRTETLTLKKPKTFPKERRSVSRVSELREMLQAFKGEENQGKGVELADVRRYWAPPSQLPIFLLTMLQDTPILYPLPDLVIFPTVDVMLDPVNSISSIVVSPDKRQVTVLCPFTLRKKYPCDFSAFDVLGCQFFSKGKHYWEVDVSGKIAWIMGLCSKMRKLGGNKNSVFCFNPNVNDPNVYSRFRPLCGYWVIGLMNQSEYSAFEDSSTSCPQILSLSLAVPPRRVGVFLDCEAGTVSFFNVTDHGSLLYKFSNCNFSWIVFPYFNPLNCSGPIILCPPSS</sequence>
<dbReference type="InterPro" id="IPR050143">
    <property type="entry name" value="TRIM/RBCC"/>
</dbReference>
<keyword evidence="3" id="KW-0479">Metal-binding</keyword>
<evidence type="ECO:0000256" key="2">
    <source>
        <dbReference type="ARBA" id="ARBA00022490"/>
    </source>
</evidence>
<evidence type="ECO:0000313" key="12">
    <source>
        <dbReference type="EMBL" id="KAF5918722.1"/>
    </source>
</evidence>
<dbReference type="SUPFAM" id="SSF49899">
    <property type="entry name" value="Concanavalin A-like lectins/glucanases"/>
    <property type="match status" value="1"/>
</dbReference>
<dbReference type="InterPro" id="IPR027370">
    <property type="entry name" value="Znf-RING_euk"/>
</dbReference>
<dbReference type="CDD" id="cd19761">
    <property type="entry name" value="Bbox2_TRIM5-like"/>
    <property type="match status" value="1"/>
</dbReference>
<feature type="coiled-coil region" evidence="8">
    <location>
        <begin position="134"/>
        <end position="171"/>
    </location>
</feature>
<evidence type="ECO:0000256" key="4">
    <source>
        <dbReference type="ARBA" id="ARBA00022771"/>
    </source>
</evidence>
<dbReference type="SMART" id="SM00336">
    <property type="entry name" value="BBOX"/>
    <property type="match status" value="1"/>
</dbReference>
<dbReference type="CDD" id="cd16591">
    <property type="entry name" value="RING-HC_TRIM5-like_C-IV"/>
    <property type="match status" value="1"/>
</dbReference>
<keyword evidence="4 7" id="KW-0863">Zinc-finger</keyword>
<dbReference type="InterPro" id="IPR003879">
    <property type="entry name" value="Butyrophylin_SPRY"/>
</dbReference>
<dbReference type="SMART" id="SM00184">
    <property type="entry name" value="RING"/>
    <property type="match status" value="1"/>
</dbReference>
<feature type="domain" description="B30.2/SPRY" evidence="11">
    <location>
        <begin position="323"/>
        <end position="538"/>
    </location>
</feature>
<reference evidence="12 13" key="1">
    <citation type="journal article" date="2020" name="Mol. Biol. Evol.">
        <title>Interspecific Gene Flow and the Evolution of Specialization in Black and White Rhinoceros.</title>
        <authorList>
            <person name="Moodley Y."/>
            <person name="Westbury M.V."/>
            <person name="Russo I.M."/>
            <person name="Gopalakrishnan S."/>
            <person name="Rakotoarivelo A."/>
            <person name="Olsen R.A."/>
            <person name="Prost S."/>
            <person name="Tunstall T."/>
            <person name="Ryder O.A."/>
            <person name="Dalen L."/>
            <person name="Bruford M.W."/>
        </authorList>
    </citation>
    <scope>NUCLEOTIDE SEQUENCE [LARGE SCALE GENOMIC DNA]</scope>
    <source>
        <strain evidence="12">SBR-YM</strain>
        <tissue evidence="12">Skin</tissue>
    </source>
</reference>
<dbReference type="GO" id="GO:0008270">
    <property type="term" value="F:zinc ion binding"/>
    <property type="evidence" value="ECO:0007669"/>
    <property type="project" value="UniProtKB-KW"/>
</dbReference>
<dbReference type="EMBL" id="JACDTQ010002427">
    <property type="protein sequence ID" value="KAF5918722.1"/>
    <property type="molecule type" value="Genomic_DNA"/>
</dbReference>
<dbReference type="FunFam" id="3.30.40.10:FF:000144">
    <property type="entry name" value="Tripartite motif-containing 5 (Predicted)"/>
    <property type="match status" value="1"/>
</dbReference>
<dbReference type="Pfam" id="PF00643">
    <property type="entry name" value="zf-B_box"/>
    <property type="match status" value="1"/>
</dbReference>
<evidence type="ECO:0000313" key="13">
    <source>
        <dbReference type="Proteomes" id="UP000551758"/>
    </source>
</evidence>
<dbReference type="InterPro" id="IPR000315">
    <property type="entry name" value="Znf_B-box"/>
</dbReference>
<dbReference type="FunFam" id="3.30.160.60:FF:000386">
    <property type="entry name" value="Tripartite motif-containing 5 (Predicted)"/>
    <property type="match status" value="1"/>
</dbReference>
<evidence type="ECO:0000259" key="9">
    <source>
        <dbReference type="PROSITE" id="PS50089"/>
    </source>
</evidence>